<dbReference type="OrthoDB" id="165650at2"/>
<evidence type="ECO:0000313" key="1">
    <source>
        <dbReference type="EMBL" id="MRH42264.1"/>
    </source>
</evidence>
<gene>
    <name evidence="1" type="ORF">GH741_06170</name>
</gene>
<dbReference type="NCBIfam" id="TIGR02530">
    <property type="entry name" value="flg_new"/>
    <property type="match status" value="1"/>
</dbReference>
<comment type="caution">
    <text evidence="1">The sequence shown here is derived from an EMBL/GenBank/DDBJ whole genome shotgun (WGS) entry which is preliminary data.</text>
</comment>
<organism evidence="1 2">
    <name type="scientific">Aquibacillus halophilus</name>
    <dbReference type="NCBI Taxonomy" id="930132"/>
    <lineage>
        <taxon>Bacteria</taxon>
        <taxon>Bacillati</taxon>
        <taxon>Bacillota</taxon>
        <taxon>Bacilli</taxon>
        <taxon>Bacillales</taxon>
        <taxon>Bacillaceae</taxon>
        <taxon>Aquibacillus</taxon>
    </lineage>
</organism>
<dbReference type="EMBL" id="WJNG01000004">
    <property type="protein sequence ID" value="MRH42264.1"/>
    <property type="molecule type" value="Genomic_DNA"/>
</dbReference>
<keyword evidence="1" id="KW-0966">Cell projection</keyword>
<dbReference type="RefSeq" id="WP_153735909.1">
    <property type="nucleotide sequence ID" value="NZ_WJNG01000004.1"/>
</dbReference>
<dbReference type="AlphaFoldDB" id="A0A6A8D9J0"/>
<proteinExistence type="predicted"/>
<accession>A0A6A8D9J0</accession>
<reference evidence="1" key="1">
    <citation type="submission" date="2019-11" db="EMBL/GenBank/DDBJ databases">
        <authorList>
            <person name="Li J."/>
        </authorList>
    </citation>
    <scope>NUCLEOTIDE SEQUENCE</scope>
    <source>
        <strain evidence="1">B6B</strain>
    </source>
</reference>
<dbReference type="Pfam" id="PF12611">
    <property type="entry name" value="Flagellar_put"/>
    <property type="match status" value="1"/>
</dbReference>
<name>A0A6A8D9J0_9BACI</name>
<dbReference type="Proteomes" id="UP000799092">
    <property type="component" value="Unassembled WGS sequence"/>
</dbReference>
<dbReference type="InterPro" id="IPR013367">
    <property type="entry name" value="Flagellar_put"/>
</dbReference>
<sequence>MDHRIQQMHHQALLPKIKKPNINTKQTISFNEVLTEVQGLKVSKHASDRLAQRNITINDALWKKISEKVVEANQKGITDSLVVTNEAALLVSAKNSTVVTAMNRTEASSRIFTNINGTILIDE</sequence>
<protein>
    <submittedName>
        <fullName evidence="1">Flagellar protein</fullName>
    </submittedName>
</protein>
<evidence type="ECO:0000313" key="2">
    <source>
        <dbReference type="Proteomes" id="UP000799092"/>
    </source>
</evidence>
<keyword evidence="1" id="KW-0282">Flagellum</keyword>
<keyword evidence="1" id="KW-0969">Cilium</keyword>
<keyword evidence="2" id="KW-1185">Reference proteome</keyword>